<keyword evidence="1" id="KW-0678">Repressor</keyword>
<reference evidence="6 7" key="1">
    <citation type="submission" date="2020-08" db="EMBL/GenBank/DDBJ databases">
        <title>Description of novel Flavobacterium F-380 isolate.</title>
        <authorList>
            <person name="Saticioglu I.B."/>
            <person name="Duman M."/>
            <person name="Altun S."/>
        </authorList>
    </citation>
    <scope>NUCLEOTIDE SEQUENCE [LARGE SCALE GENOMIC DNA]</scope>
    <source>
        <strain evidence="6 7">F-380</strain>
    </source>
</reference>
<dbReference type="Gene3D" id="1.10.1240.10">
    <property type="entry name" value="Methionine synthase domain"/>
    <property type="match status" value="1"/>
</dbReference>
<evidence type="ECO:0000256" key="2">
    <source>
        <dbReference type="ARBA" id="ARBA00023015"/>
    </source>
</evidence>
<dbReference type="InterPro" id="IPR009061">
    <property type="entry name" value="DNA-bd_dom_put_sf"/>
</dbReference>
<dbReference type="PROSITE" id="PS50937">
    <property type="entry name" value="HTH_MERR_2"/>
    <property type="match status" value="1"/>
</dbReference>
<keyword evidence="2" id="KW-0805">Transcription regulation</keyword>
<keyword evidence="3" id="KW-0238">DNA-binding</keyword>
<dbReference type="Gene3D" id="3.40.50.280">
    <property type="entry name" value="Cobalamin-binding domain"/>
    <property type="match status" value="1"/>
</dbReference>
<dbReference type="EMBL" id="JACRUJ010000002">
    <property type="protein sequence ID" value="MBC5841269.1"/>
    <property type="molecule type" value="Genomic_DNA"/>
</dbReference>
<dbReference type="PANTHER" id="PTHR30204">
    <property type="entry name" value="REDOX-CYCLING DRUG-SENSING TRANSCRIPTIONAL ACTIVATOR SOXR"/>
    <property type="match status" value="1"/>
</dbReference>
<dbReference type="CDD" id="cd01104">
    <property type="entry name" value="HTH_MlrA-CarA"/>
    <property type="match status" value="1"/>
</dbReference>
<dbReference type="Pfam" id="PF02607">
    <property type="entry name" value="B12-binding_2"/>
    <property type="match status" value="1"/>
</dbReference>
<comment type="caution">
    <text evidence="6">The sequence shown here is derived from an EMBL/GenBank/DDBJ whole genome shotgun (WGS) entry which is preliminary data.</text>
</comment>
<dbReference type="InterPro" id="IPR000551">
    <property type="entry name" value="MerR-type_HTH_dom"/>
</dbReference>
<evidence type="ECO:0000256" key="4">
    <source>
        <dbReference type="ARBA" id="ARBA00023163"/>
    </source>
</evidence>
<keyword evidence="4" id="KW-0804">Transcription</keyword>
<dbReference type="RefSeq" id="WP_187009860.1">
    <property type="nucleotide sequence ID" value="NZ_JACRUI010000002.1"/>
</dbReference>
<feature type="domain" description="HTH merR-type" evidence="5">
    <location>
        <begin position="7"/>
        <end position="76"/>
    </location>
</feature>
<dbReference type="Gene3D" id="1.10.1660.10">
    <property type="match status" value="1"/>
</dbReference>
<dbReference type="InterPro" id="IPR003759">
    <property type="entry name" value="Cbl-bd_cap"/>
</dbReference>
<protein>
    <submittedName>
        <fullName evidence="6">MerR family transcriptional regulator</fullName>
    </submittedName>
</protein>
<evidence type="ECO:0000256" key="3">
    <source>
        <dbReference type="ARBA" id="ARBA00023125"/>
    </source>
</evidence>
<sequence length="304" mass="35592">MNNVKNVFSIKDLENLSGIKAHTIRIWEKRYNVLQPMRTDTNIRLYDLASLQKLLNITLLHEYGYKISKIASYPEDKIPSLVREIVSSKNAKSHAISAFKMAMMNFDQELFLNTYNWLIEEKSFKEIFHQVFIPLLNELGLLWQTDTISPAHEHFVSYLIKQKLLVNSEKLQQVEATKKGKVFVLSLPMNEIHELGLMYLHYEILLSGYKSIYLGESMPIESLKELKKHFESIIFVSFFTVQPDRTVIDEYVQEMTDVLLDDKTELWLTGRLVEFLDRKGLSEQITIYNSIKELTDNIENLFND</sequence>
<dbReference type="InterPro" id="IPR047057">
    <property type="entry name" value="MerR_fam"/>
</dbReference>
<dbReference type="Proteomes" id="UP000629963">
    <property type="component" value="Unassembled WGS sequence"/>
</dbReference>
<evidence type="ECO:0000259" key="5">
    <source>
        <dbReference type="PROSITE" id="PS50937"/>
    </source>
</evidence>
<dbReference type="PANTHER" id="PTHR30204:SF69">
    <property type="entry name" value="MERR-FAMILY TRANSCRIPTIONAL REGULATOR"/>
    <property type="match status" value="1"/>
</dbReference>
<gene>
    <name evidence="6" type="ORF">H8R23_07600</name>
</gene>
<dbReference type="SUPFAM" id="SSF46955">
    <property type="entry name" value="Putative DNA-binding domain"/>
    <property type="match status" value="1"/>
</dbReference>
<accession>A0ABR7J7G6</accession>
<proteinExistence type="predicted"/>
<dbReference type="InterPro" id="IPR036594">
    <property type="entry name" value="Meth_synthase_dom"/>
</dbReference>
<dbReference type="Pfam" id="PF13411">
    <property type="entry name" value="MerR_1"/>
    <property type="match status" value="1"/>
</dbReference>
<evidence type="ECO:0000256" key="1">
    <source>
        <dbReference type="ARBA" id="ARBA00022491"/>
    </source>
</evidence>
<organism evidence="6 7">
    <name type="scientific">Flavobacterium kayseriense</name>
    <dbReference type="NCBI Taxonomy" id="2764714"/>
    <lineage>
        <taxon>Bacteria</taxon>
        <taxon>Pseudomonadati</taxon>
        <taxon>Bacteroidota</taxon>
        <taxon>Flavobacteriia</taxon>
        <taxon>Flavobacteriales</taxon>
        <taxon>Flavobacteriaceae</taxon>
        <taxon>Flavobacterium</taxon>
    </lineage>
</organism>
<evidence type="ECO:0000313" key="7">
    <source>
        <dbReference type="Proteomes" id="UP000629963"/>
    </source>
</evidence>
<evidence type="ECO:0000313" key="6">
    <source>
        <dbReference type="EMBL" id="MBC5841269.1"/>
    </source>
</evidence>
<name>A0ABR7J7G6_9FLAO</name>
<dbReference type="SMART" id="SM00422">
    <property type="entry name" value="HTH_MERR"/>
    <property type="match status" value="1"/>
</dbReference>
<keyword evidence="7" id="KW-1185">Reference proteome</keyword>